<accession>A0A210QJS0</accession>
<protein>
    <submittedName>
        <fullName evidence="2">Uncharacterized protein</fullName>
    </submittedName>
</protein>
<keyword evidence="1" id="KW-0472">Membrane</keyword>
<feature type="transmembrane region" description="Helical" evidence="1">
    <location>
        <begin position="153"/>
        <end position="174"/>
    </location>
</feature>
<evidence type="ECO:0000313" key="2">
    <source>
        <dbReference type="EMBL" id="OWF49004.1"/>
    </source>
</evidence>
<keyword evidence="3" id="KW-1185">Reference proteome</keyword>
<dbReference type="EMBL" id="NEDP02003316">
    <property type="protein sequence ID" value="OWF49004.1"/>
    <property type="molecule type" value="Genomic_DNA"/>
</dbReference>
<sequence>MRNMMGKCTVCSVVSFLVSSSIICGGTTVCILIEYVSQGPLFQDPAIKGLIMVFSGVSFMSTGFAGLLALRHNDSTWVTNLQISIESIMMIATLTAFLALKDTVYLPEYDDCVPSNITSVCTCSERDVINLPESITSAVDCSTLYSALDTAHALIYLYLAIWMLCIIELFRAVFRACTRSSRRQENESEDMLNNSTFYNIPYPEITHKKKKKTENKQDVDKEKIFTLLNA</sequence>
<evidence type="ECO:0000313" key="3">
    <source>
        <dbReference type="Proteomes" id="UP000242188"/>
    </source>
</evidence>
<reference evidence="2 3" key="1">
    <citation type="journal article" date="2017" name="Nat. Ecol. Evol.">
        <title>Scallop genome provides insights into evolution of bilaterian karyotype and development.</title>
        <authorList>
            <person name="Wang S."/>
            <person name="Zhang J."/>
            <person name="Jiao W."/>
            <person name="Li J."/>
            <person name="Xun X."/>
            <person name="Sun Y."/>
            <person name="Guo X."/>
            <person name="Huan P."/>
            <person name="Dong B."/>
            <person name="Zhang L."/>
            <person name="Hu X."/>
            <person name="Sun X."/>
            <person name="Wang J."/>
            <person name="Zhao C."/>
            <person name="Wang Y."/>
            <person name="Wang D."/>
            <person name="Huang X."/>
            <person name="Wang R."/>
            <person name="Lv J."/>
            <person name="Li Y."/>
            <person name="Zhang Z."/>
            <person name="Liu B."/>
            <person name="Lu W."/>
            <person name="Hui Y."/>
            <person name="Liang J."/>
            <person name="Zhou Z."/>
            <person name="Hou R."/>
            <person name="Li X."/>
            <person name="Liu Y."/>
            <person name="Li H."/>
            <person name="Ning X."/>
            <person name="Lin Y."/>
            <person name="Zhao L."/>
            <person name="Xing Q."/>
            <person name="Dou J."/>
            <person name="Li Y."/>
            <person name="Mao J."/>
            <person name="Guo H."/>
            <person name="Dou H."/>
            <person name="Li T."/>
            <person name="Mu C."/>
            <person name="Jiang W."/>
            <person name="Fu Q."/>
            <person name="Fu X."/>
            <person name="Miao Y."/>
            <person name="Liu J."/>
            <person name="Yu Q."/>
            <person name="Li R."/>
            <person name="Liao H."/>
            <person name="Li X."/>
            <person name="Kong Y."/>
            <person name="Jiang Z."/>
            <person name="Chourrout D."/>
            <person name="Li R."/>
            <person name="Bao Z."/>
        </authorList>
    </citation>
    <scope>NUCLEOTIDE SEQUENCE [LARGE SCALE GENOMIC DNA]</scope>
    <source>
        <strain evidence="2 3">PY_sf001</strain>
    </source>
</reference>
<dbReference type="OrthoDB" id="10328243at2759"/>
<proteinExistence type="predicted"/>
<evidence type="ECO:0000256" key="1">
    <source>
        <dbReference type="SAM" id="Phobius"/>
    </source>
</evidence>
<gene>
    <name evidence="2" type="ORF">KP79_PYT06959</name>
</gene>
<dbReference type="Proteomes" id="UP000242188">
    <property type="component" value="Unassembled WGS sequence"/>
</dbReference>
<feature type="transmembrane region" description="Helical" evidence="1">
    <location>
        <begin position="50"/>
        <end position="70"/>
    </location>
</feature>
<name>A0A210QJS0_MIZYE</name>
<organism evidence="2 3">
    <name type="scientific">Mizuhopecten yessoensis</name>
    <name type="common">Japanese scallop</name>
    <name type="synonym">Patinopecten yessoensis</name>
    <dbReference type="NCBI Taxonomy" id="6573"/>
    <lineage>
        <taxon>Eukaryota</taxon>
        <taxon>Metazoa</taxon>
        <taxon>Spiralia</taxon>
        <taxon>Lophotrochozoa</taxon>
        <taxon>Mollusca</taxon>
        <taxon>Bivalvia</taxon>
        <taxon>Autobranchia</taxon>
        <taxon>Pteriomorphia</taxon>
        <taxon>Pectinida</taxon>
        <taxon>Pectinoidea</taxon>
        <taxon>Pectinidae</taxon>
        <taxon>Mizuhopecten</taxon>
    </lineage>
</organism>
<dbReference type="AlphaFoldDB" id="A0A210QJS0"/>
<keyword evidence="1" id="KW-0812">Transmembrane</keyword>
<keyword evidence="1" id="KW-1133">Transmembrane helix</keyword>
<comment type="caution">
    <text evidence="2">The sequence shown here is derived from an EMBL/GenBank/DDBJ whole genome shotgun (WGS) entry which is preliminary data.</text>
</comment>
<feature type="transmembrane region" description="Helical" evidence="1">
    <location>
        <begin position="77"/>
        <end position="100"/>
    </location>
</feature>